<dbReference type="GO" id="GO:0005737">
    <property type="term" value="C:cytoplasm"/>
    <property type="evidence" value="ECO:0007669"/>
    <property type="project" value="UniProtKB-SubCell"/>
</dbReference>
<evidence type="ECO:0000256" key="1">
    <source>
        <dbReference type="ARBA" id="ARBA00004496"/>
    </source>
</evidence>
<gene>
    <name evidence="5" type="ORF">CELE_T07D4.5</name>
    <name evidence="5 7" type="ORF">T07D4.5</name>
</gene>
<dbReference type="Proteomes" id="UP000001940">
    <property type="component" value="Chromosome II"/>
</dbReference>
<dbReference type="CTD" id="6418633"/>
<evidence type="ECO:0000256" key="3">
    <source>
        <dbReference type="ARBA" id="ARBA00023186"/>
    </source>
</evidence>
<dbReference type="KEGG" id="cel:CELE_T07D4.5"/>
<evidence type="ECO:0000313" key="7">
    <source>
        <dbReference type="WormBase" id="T07D4.5"/>
    </source>
</evidence>
<accession>A5JYR6</accession>
<dbReference type="WormBase" id="T07D4.5">
    <property type="protein sequence ID" value="CE41015"/>
    <property type="gene ID" value="WBGene00045407"/>
</dbReference>
<dbReference type="RefSeq" id="NP_001122634.1">
    <property type="nucleotide sequence ID" value="NM_001129162.3"/>
</dbReference>
<dbReference type="OrthoDB" id="5804828at2759"/>
<keyword evidence="6" id="KW-1185">Reference proteome</keyword>
<dbReference type="FunCoup" id="A5JYR6">
    <property type="interactions" value="2"/>
</dbReference>
<keyword evidence="8" id="KW-1267">Proteomics identification</keyword>
<evidence type="ECO:0000313" key="6">
    <source>
        <dbReference type="Proteomes" id="UP000001940"/>
    </source>
</evidence>
<sequence length="142" mass="16507">MITHLSTGMALNNAKTPHDHQKELRDKTSEIIYLSTKLNHAKETCVNLDNERQKFREVSRKIKEKDIDPVWIYNGTCFLQTSQANSLNILEKDTKTVEEVRGQIQEVIKKDMDTFLKLHKKRNLEERGFGLKPLLKDGKLTD</sequence>
<dbReference type="eggNOG" id="KOG0921">
    <property type="taxonomic scope" value="Eukaryota"/>
</dbReference>
<organism evidence="5 6">
    <name type="scientific">Caenorhabditis elegans</name>
    <dbReference type="NCBI Taxonomy" id="6239"/>
    <lineage>
        <taxon>Eukaryota</taxon>
        <taxon>Metazoa</taxon>
        <taxon>Ecdysozoa</taxon>
        <taxon>Nematoda</taxon>
        <taxon>Chromadorea</taxon>
        <taxon>Rhabditida</taxon>
        <taxon>Rhabditina</taxon>
        <taxon>Rhabditomorpha</taxon>
        <taxon>Rhabditoidea</taxon>
        <taxon>Rhabditidae</taxon>
        <taxon>Peloderinae</taxon>
        <taxon>Caenorhabditis</taxon>
    </lineage>
</organism>
<dbReference type="SMR" id="A5JYR6"/>
<protein>
    <submittedName>
        <fullName evidence="5">P53 and DNA damage-regulated protein 1</fullName>
    </submittedName>
</protein>
<dbReference type="AlphaFoldDB" id="A5JYR6"/>
<dbReference type="InParanoid" id="A5JYR6"/>
<comment type="subcellular location">
    <subcellularLocation>
        <location evidence="1">Cytoplasm</location>
    </subcellularLocation>
</comment>
<keyword evidence="2" id="KW-0963">Cytoplasm</keyword>
<reference evidence="5 6" key="1">
    <citation type="journal article" date="1998" name="Science">
        <title>Genome sequence of the nematode C. elegans: a platform for investigating biology.</title>
        <authorList>
            <consortium name="The C. elegans sequencing consortium"/>
            <person name="Sulson J.E."/>
            <person name="Waterston R."/>
        </authorList>
    </citation>
    <scope>NUCLEOTIDE SEQUENCE [LARGE SCALE GENOMIC DNA]</scope>
    <source>
        <strain evidence="5 6">Bristol N2</strain>
    </source>
</reference>
<feature type="region of interest" description="Disordered" evidence="4">
    <location>
        <begin position="1"/>
        <end position="23"/>
    </location>
</feature>
<evidence type="ECO:0000256" key="4">
    <source>
        <dbReference type="SAM" id="MobiDB-lite"/>
    </source>
</evidence>
<dbReference type="PANTHER" id="PTHR21162">
    <property type="entry name" value="P53 AND DNA DAMAGE-REGULATED PROTEIN"/>
    <property type="match status" value="1"/>
</dbReference>
<evidence type="ECO:0000256" key="2">
    <source>
        <dbReference type="ARBA" id="ARBA00022490"/>
    </source>
</evidence>
<dbReference type="PhylomeDB" id="A5JYR6"/>
<dbReference type="GeneID" id="6418633"/>
<dbReference type="Bgee" id="WBGene00045407">
    <property type="expression patterns" value="Expressed in embryo and 3 other cell types or tissues"/>
</dbReference>
<evidence type="ECO:0000313" key="5">
    <source>
        <dbReference type="EMBL" id="CAN86603.1"/>
    </source>
</evidence>
<dbReference type="PANTHER" id="PTHR21162:SF0">
    <property type="entry name" value="P53 AND DNA DAMAGE-REGULATED PROTEIN 1"/>
    <property type="match status" value="1"/>
</dbReference>
<feature type="compositionally biased region" description="Polar residues" evidence="4">
    <location>
        <begin position="1"/>
        <end position="15"/>
    </location>
</feature>
<keyword evidence="3" id="KW-0143">Chaperone</keyword>
<proteinExistence type="evidence at protein level"/>
<dbReference type="InterPro" id="IPR030482">
    <property type="entry name" value="PDRG1"/>
</dbReference>
<dbReference type="UCSC" id="T07D4.5">
    <property type="organism name" value="c. elegans"/>
</dbReference>
<dbReference type="OMA" id="PVWIYNG"/>
<name>A5JYR6_CAEEL</name>
<dbReference type="AGR" id="WB:WBGene00045407"/>
<dbReference type="PaxDb" id="6239-T07D4.5"/>
<dbReference type="STRING" id="6239.T07D4.5.1"/>
<dbReference type="HOGENOM" id="CLU_1817507_0_0_1"/>
<evidence type="ECO:0007829" key="8">
    <source>
        <dbReference type="PeptideAtlas" id="A5JYR6"/>
    </source>
</evidence>
<dbReference type="EMBL" id="BX284602">
    <property type="protein sequence ID" value="CAN86603.1"/>
    <property type="molecule type" value="Genomic_DNA"/>
</dbReference>
<dbReference type="PeptideAtlas" id="A5JYR6"/>